<dbReference type="AlphaFoldDB" id="A0A0M0KDR9"/>
<feature type="transmembrane region" description="Helical" evidence="6">
    <location>
        <begin position="248"/>
        <end position="271"/>
    </location>
</feature>
<name>A0A0M0KDR9_ALKHA</name>
<keyword evidence="5 6" id="KW-0472">Membrane</keyword>
<evidence type="ECO:0000256" key="6">
    <source>
        <dbReference type="SAM" id="Phobius"/>
    </source>
</evidence>
<dbReference type="InterPro" id="IPR020846">
    <property type="entry name" value="MFS_dom"/>
</dbReference>
<dbReference type="PANTHER" id="PTHR23506">
    <property type="entry name" value="GH10249P"/>
    <property type="match status" value="1"/>
</dbReference>
<feature type="transmembrane region" description="Helical" evidence="6">
    <location>
        <begin position="380"/>
        <end position="403"/>
    </location>
</feature>
<dbReference type="PROSITE" id="PS50850">
    <property type="entry name" value="MFS"/>
    <property type="match status" value="1"/>
</dbReference>
<feature type="transmembrane region" description="Helical" evidence="6">
    <location>
        <begin position="144"/>
        <end position="163"/>
    </location>
</feature>
<feature type="transmembrane region" description="Helical" evidence="6">
    <location>
        <begin position="355"/>
        <end position="374"/>
    </location>
</feature>
<evidence type="ECO:0000313" key="8">
    <source>
        <dbReference type="EMBL" id="KOO36980.1"/>
    </source>
</evidence>
<evidence type="ECO:0000256" key="3">
    <source>
        <dbReference type="ARBA" id="ARBA00022692"/>
    </source>
</evidence>
<dbReference type="PATRIC" id="fig|136160.3.peg.4255"/>
<accession>A0A0M0KDR9</accession>
<dbReference type="InterPro" id="IPR011701">
    <property type="entry name" value="MFS"/>
</dbReference>
<sequence>MTKSEHAPESKSVKVVALVTALCLLGDSLLYVALPIYYREVGLQSLWEVGIILSLNRFVRIPINPLVGKCYQHVTLRTGLLIAVSLTLVTTIGYGVGYGFFVWVILRLLWGIAWSFLRLGGLFTVLEEATDSNRGKLMGQYNGLYRLGSLGGMLGGGILASFIGLSATAIIFGVLAVLAIPYVLRYVPSLAQERTGQPEGDSTEKKRKGLYGRHAILAISSGLLLALFLQGLFGSTLSLLMLEHYGETIYIVGMIVGVTALSGVLQGVRWVWEPFLAVLFGHWSDGDRGRLPLFILFLIMTALGYGAMVLSLPLIIWLAAVIVVMVASTALTTLIDALTSDVAKGQDANRVMTSYTVFLDVGAALGPLLAYFLLDIGLSLTFVYLSSAVIFLLLAVQWGWCYLRDPFYRHDSMRKAV</sequence>
<evidence type="ECO:0000256" key="2">
    <source>
        <dbReference type="ARBA" id="ARBA00022448"/>
    </source>
</evidence>
<dbReference type="InterPro" id="IPR036259">
    <property type="entry name" value="MFS_trans_sf"/>
</dbReference>
<keyword evidence="3 6" id="KW-0812">Transmembrane</keyword>
<feature type="transmembrane region" description="Helical" evidence="6">
    <location>
        <begin position="100"/>
        <end position="123"/>
    </location>
</feature>
<comment type="subcellular location">
    <subcellularLocation>
        <location evidence="1">Cell membrane</location>
        <topology evidence="1">Multi-pass membrane protein</topology>
    </subcellularLocation>
</comment>
<evidence type="ECO:0000256" key="1">
    <source>
        <dbReference type="ARBA" id="ARBA00004651"/>
    </source>
</evidence>
<comment type="caution">
    <text evidence="8">The sequence shown here is derived from an EMBL/GenBank/DDBJ whole genome shotgun (WGS) entry which is preliminary data.</text>
</comment>
<dbReference type="GO" id="GO:0022857">
    <property type="term" value="F:transmembrane transporter activity"/>
    <property type="evidence" value="ECO:0007669"/>
    <property type="project" value="InterPro"/>
</dbReference>
<dbReference type="EMBL" id="LILD01000003">
    <property type="protein sequence ID" value="KOO36980.1"/>
    <property type="molecule type" value="Genomic_DNA"/>
</dbReference>
<gene>
    <name evidence="8" type="ORF">AMD02_16500</name>
</gene>
<dbReference type="Pfam" id="PF07690">
    <property type="entry name" value="MFS_1"/>
    <property type="match status" value="2"/>
</dbReference>
<evidence type="ECO:0000259" key="7">
    <source>
        <dbReference type="PROSITE" id="PS50850"/>
    </source>
</evidence>
<dbReference type="PANTHER" id="PTHR23506:SF23">
    <property type="entry name" value="GH10249P"/>
    <property type="match status" value="1"/>
</dbReference>
<feature type="transmembrane region" description="Helical" evidence="6">
    <location>
        <begin position="75"/>
        <end position="94"/>
    </location>
</feature>
<dbReference type="InterPro" id="IPR050930">
    <property type="entry name" value="MFS_Vesicular_Transporter"/>
</dbReference>
<dbReference type="SUPFAM" id="SSF103473">
    <property type="entry name" value="MFS general substrate transporter"/>
    <property type="match status" value="1"/>
</dbReference>
<dbReference type="GO" id="GO:0005886">
    <property type="term" value="C:plasma membrane"/>
    <property type="evidence" value="ECO:0007669"/>
    <property type="project" value="UniProtKB-SubCell"/>
</dbReference>
<dbReference type="Gene3D" id="1.20.1250.20">
    <property type="entry name" value="MFS general substrate transporter like domains"/>
    <property type="match status" value="1"/>
</dbReference>
<evidence type="ECO:0000256" key="4">
    <source>
        <dbReference type="ARBA" id="ARBA00022989"/>
    </source>
</evidence>
<evidence type="ECO:0000256" key="5">
    <source>
        <dbReference type="ARBA" id="ARBA00023136"/>
    </source>
</evidence>
<protein>
    <recommendedName>
        <fullName evidence="7">Major facilitator superfamily (MFS) profile domain-containing protein</fullName>
    </recommendedName>
</protein>
<dbReference type="RefSeq" id="WP_010896650.1">
    <property type="nucleotide sequence ID" value="NZ_JARMVN010000004.1"/>
</dbReference>
<feature type="transmembrane region" description="Helical" evidence="6">
    <location>
        <begin position="169"/>
        <end position="187"/>
    </location>
</feature>
<reference evidence="8" key="1">
    <citation type="submission" date="2015-08" db="EMBL/GenBank/DDBJ databases">
        <title>Complete DNA Sequence of Pseudomonas syringae pv. actinidiae, the Causal Agent of Kiwifruit Canker Disease.</title>
        <authorList>
            <person name="Rikkerink E.H.A."/>
            <person name="Fineran P.C."/>
        </authorList>
    </citation>
    <scope>NUCLEOTIDE SEQUENCE</scope>
    <source>
        <strain evidence="8">DSM 13666</strain>
    </source>
</reference>
<keyword evidence="2" id="KW-0813">Transport</keyword>
<feature type="transmembrane region" description="Helical" evidence="6">
    <location>
        <begin position="215"/>
        <end position="242"/>
    </location>
</feature>
<feature type="transmembrane region" description="Helical" evidence="6">
    <location>
        <begin position="12"/>
        <end position="34"/>
    </location>
</feature>
<organism evidence="8">
    <name type="scientific">Halalkalibacterium halodurans</name>
    <name type="common">Bacillus halodurans</name>
    <dbReference type="NCBI Taxonomy" id="86665"/>
    <lineage>
        <taxon>Bacteria</taxon>
        <taxon>Bacillati</taxon>
        <taxon>Bacillota</taxon>
        <taxon>Bacilli</taxon>
        <taxon>Bacillales</taxon>
        <taxon>Bacillaceae</taxon>
        <taxon>Halalkalibacterium (ex Joshi et al. 2022)</taxon>
    </lineage>
</organism>
<proteinExistence type="predicted"/>
<feature type="domain" description="Major facilitator superfamily (MFS) profile" evidence="7">
    <location>
        <begin position="12"/>
        <end position="404"/>
    </location>
</feature>
<feature type="transmembrane region" description="Helical" evidence="6">
    <location>
        <begin position="314"/>
        <end position="335"/>
    </location>
</feature>
<keyword evidence="4 6" id="KW-1133">Transmembrane helix</keyword>
<feature type="transmembrane region" description="Helical" evidence="6">
    <location>
        <begin position="291"/>
        <end position="308"/>
    </location>
</feature>